<organism evidence="1 2">
    <name type="scientific">Heyndrickxia acidicola</name>
    <dbReference type="NCBI Taxonomy" id="209389"/>
    <lineage>
        <taxon>Bacteria</taxon>
        <taxon>Bacillati</taxon>
        <taxon>Bacillota</taxon>
        <taxon>Bacilli</taxon>
        <taxon>Bacillales</taxon>
        <taxon>Bacillaceae</taxon>
        <taxon>Heyndrickxia</taxon>
    </lineage>
</organism>
<evidence type="ECO:0000313" key="1">
    <source>
        <dbReference type="EMBL" id="MED1205593.1"/>
    </source>
</evidence>
<accession>A0ABU6MMK6</accession>
<proteinExistence type="predicted"/>
<dbReference type="Proteomes" id="UP001341444">
    <property type="component" value="Unassembled WGS sequence"/>
</dbReference>
<comment type="caution">
    <text evidence="1">The sequence shown here is derived from an EMBL/GenBank/DDBJ whole genome shotgun (WGS) entry which is preliminary data.</text>
</comment>
<sequence length="156" mass="18345">MKYWLESLWSMDTANKITFVVIGFALKTIWDIGTKLFKWSGKKLYSITISPLQRKIKKSYGAYSEQRKYKKKIKLMERKKIPIPSYFLAGKTKSSHPELKRIFEMIESGELEPPIAYKLSKMYEEKPDLQVFKDGFDLDMSKSPPRITFKDNSIDK</sequence>
<dbReference type="RefSeq" id="WP_066270884.1">
    <property type="nucleotide sequence ID" value="NZ_JARMAB010000038.1"/>
</dbReference>
<evidence type="ECO:0000313" key="2">
    <source>
        <dbReference type="Proteomes" id="UP001341444"/>
    </source>
</evidence>
<name>A0ABU6MMK6_9BACI</name>
<protein>
    <submittedName>
        <fullName evidence="1">Uncharacterized protein</fullName>
    </submittedName>
</protein>
<keyword evidence="2" id="KW-1185">Reference proteome</keyword>
<reference evidence="1 2" key="1">
    <citation type="submission" date="2023-03" db="EMBL/GenBank/DDBJ databases">
        <title>Bacillus Genome Sequencing.</title>
        <authorList>
            <person name="Dunlap C."/>
        </authorList>
    </citation>
    <scope>NUCLEOTIDE SEQUENCE [LARGE SCALE GENOMIC DNA]</scope>
    <source>
        <strain evidence="1 2">B-23453</strain>
    </source>
</reference>
<gene>
    <name evidence="1" type="ORF">P4T90_21395</name>
</gene>
<dbReference type="EMBL" id="JARMAB010000038">
    <property type="protein sequence ID" value="MED1205593.1"/>
    <property type="molecule type" value="Genomic_DNA"/>
</dbReference>